<dbReference type="Gene3D" id="3.40.50.1950">
    <property type="entry name" value="Flavin prenyltransferase-like"/>
    <property type="match status" value="1"/>
</dbReference>
<dbReference type="HAMAP" id="MF_02225">
    <property type="entry name" value="CoaBC"/>
    <property type="match status" value="1"/>
</dbReference>
<evidence type="ECO:0000256" key="1">
    <source>
        <dbReference type="ARBA" id="ARBA00022793"/>
    </source>
</evidence>
<dbReference type="GO" id="GO:0004632">
    <property type="term" value="F:phosphopantothenate--cysteine ligase activity"/>
    <property type="evidence" value="ECO:0007669"/>
    <property type="project" value="UniProtKB-UniRule"/>
</dbReference>
<dbReference type="GO" id="GO:0010181">
    <property type="term" value="F:FMN binding"/>
    <property type="evidence" value="ECO:0007669"/>
    <property type="project" value="UniProtKB-UniRule"/>
</dbReference>
<feature type="binding site" evidence="3">
    <location>
        <position position="286"/>
    </location>
    <ligand>
        <name>CTP</name>
        <dbReference type="ChEBI" id="CHEBI:37563"/>
    </ligand>
</feature>
<comment type="catalytic activity">
    <reaction evidence="3">
        <text>(R)-4'-phosphopantothenate + L-cysteine + CTP = N-[(R)-4-phosphopantothenoyl]-L-cysteine + CMP + diphosphate + H(+)</text>
        <dbReference type="Rhea" id="RHEA:19397"/>
        <dbReference type="ChEBI" id="CHEBI:10986"/>
        <dbReference type="ChEBI" id="CHEBI:15378"/>
        <dbReference type="ChEBI" id="CHEBI:33019"/>
        <dbReference type="ChEBI" id="CHEBI:35235"/>
        <dbReference type="ChEBI" id="CHEBI:37563"/>
        <dbReference type="ChEBI" id="CHEBI:59458"/>
        <dbReference type="ChEBI" id="CHEBI:60377"/>
        <dbReference type="EC" id="6.3.2.5"/>
    </reaction>
</comment>
<keyword evidence="3" id="KW-0285">Flavoprotein</keyword>
<dbReference type="EC" id="4.1.1.36" evidence="3"/>
<dbReference type="EC" id="6.3.2.5" evidence="3"/>
<dbReference type="AlphaFoldDB" id="A0AA97FDL8"/>
<feature type="binding site" evidence="3">
    <location>
        <position position="277"/>
    </location>
    <ligand>
        <name>CTP</name>
        <dbReference type="ChEBI" id="CHEBI:37563"/>
    </ligand>
</feature>
<keyword evidence="3 6" id="KW-0436">Ligase</keyword>
<feature type="region of interest" description="Phosphopantothenate--cysteine ligase" evidence="3">
    <location>
        <begin position="190"/>
        <end position="381"/>
    </location>
</feature>
<dbReference type="Proteomes" id="UP001301797">
    <property type="component" value="Chromosome"/>
</dbReference>
<dbReference type="GO" id="GO:0004633">
    <property type="term" value="F:phosphopantothenoylcysteine decarboxylase activity"/>
    <property type="evidence" value="ECO:0007669"/>
    <property type="project" value="UniProtKB-UniRule"/>
</dbReference>
<name>A0AA97FDL8_9EURY</name>
<evidence type="ECO:0000313" key="7">
    <source>
        <dbReference type="Proteomes" id="UP001301797"/>
    </source>
</evidence>
<sequence>MNAKVLTLKEKVVVLGITGSIAAVEDIKLARSLRRKGAIVQGVMSDAACGIIHPDSVTYACDRETITKISGMIEHVKYCGIGGCADILLIAPATANTICKIAAGIDDTPVTTFATTAIGRGMPVVIVPAMHESMYRHPAVTDSIEKLKSWGIVFSDPNISENKAKIASSQEIILTVERSVMGRPLEGKKVLITGGACRERIDDVRVMTTRASGRMGREIALFGYRLGADVTIIHNGDEIPFVENVYAESADDMRKAVHDLLSGRDYDYYISSAAISDYKPEYYEGKIPSGAEISLGLLKLPKLISEVLSKYDVKTVAFKLGWDESQKALNMIDSGVDMVLVNTPDSMGGATGNYTILKKGWSREISGDKEEVAAAIWEELL</sequence>
<comment type="function">
    <text evidence="3">Catalyzes two sequential steps in the biosynthesis of coenzyme A. In the first step cysteine is conjugated to 4'-phosphopantothenate to form 4-phosphopantothenoylcysteine. In the second step the latter compound is decarboxylated to form 4'-phosphopantotheine.</text>
</comment>
<keyword evidence="3" id="KW-0460">Magnesium</keyword>
<comment type="cofactor">
    <cofactor evidence="3">
        <name>Mg(2+)</name>
        <dbReference type="ChEBI" id="CHEBI:18420"/>
    </cofactor>
</comment>
<dbReference type="InterPro" id="IPR005252">
    <property type="entry name" value="CoaBC"/>
</dbReference>
<comment type="similarity">
    <text evidence="3">In the C-terminal section; belongs to the PPC synthetase family.</text>
</comment>
<dbReference type="Pfam" id="PF04127">
    <property type="entry name" value="DFP"/>
    <property type="match status" value="1"/>
</dbReference>
<organism evidence="6 7">
    <name type="scientific">Methanochimaera problematica</name>
    <dbReference type="NCBI Taxonomy" id="2609417"/>
    <lineage>
        <taxon>Archaea</taxon>
        <taxon>Methanobacteriati</taxon>
        <taxon>Methanobacteriota</taxon>
        <taxon>Stenosarchaea group</taxon>
        <taxon>Methanomicrobia</taxon>
        <taxon>Methanomicrobiales</taxon>
        <taxon>Methanomicrobiaceae</taxon>
        <taxon>Methanochimaera</taxon>
    </lineage>
</organism>
<dbReference type="GeneID" id="85229741"/>
<keyword evidence="1 3" id="KW-0210">Decarboxylase</keyword>
<comment type="caution">
    <text evidence="3">Lacks conserved residue(s) required for the propagation of feature annotation.</text>
</comment>
<accession>A0AA97FDL8</accession>
<dbReference type="PANTHER" id="PTHR14359">
    <property type="entry name" value="HOMO-OLIGOMERIC FLAVIN CONTAINING CYS DECARBOXYLASE FAMILY"/>
    <property type="match status" value="1"/>
</dbReference>
<dbReference type="PANTHER" id="PTHR14359:SF6">
    <property type="entry name" value="PHOSPHOPANTOTHENOYLCYSTEINE DECARBOXYLASE"/>
    <property type="match status" value="1"/>
</dbReference>
<keyword evidence="7" id="KW-1185">Reference proteome</keyword>
<dbReference type="SUPFAM" id="SSF52507">
    <property type="entry name" value="Homo-oligomeric flavin-containing Cys decarboxylases, HFCD"/>
    <property type="match status" value="1"/>
</dbReference>
<proteinExistence type="inferred from homology"/>
<comment type="cofactor">
    <cofactor evidence="3">
        <name>FMN</name>
        <dbReference type="ChEBI" id="CHEBI:58210"/>
    </cofactor>
    <text evidence="3">Binds 1 FMN per subunit.</text>
</comment>
<comment type="similarity">
    <text evidence="3">In the N-terminal section; belongs to the HFCD (homo-oligomeric flavin containing Cys decarboxylase) superfamily.</text>
</comment>
<dbReference type="Gene3D" id="3.40.50.10300">
    <property type="entry name" value="CoaB-like"/>
    <property type="match status" value="1"/>
</dbReference>
<dbReference type="GO" id="GO:0015937">
    <property type="term" value="P:coenzyme A biosynthetic process"/>
    <property type="evidence" value="ECO:0007669"/>
    <property type="project" value="UniProtKB-UniRule"/>
</dbReference>
<dbReference type="InterPro" id="IPR003382">
    <property type="entry name" value="Flavoprotein"/>
</dbReference>
<feature type="binding site" evidence="3">
    <location>
        <position position="318"/>
    </location>
    <ligand>
        <name>CTP</name>
        <dbReference type="ChEBI" id="CHEBI:37563"/>
    </ligand>
</feature>
<feature type="domain" description="Flavoprotein" evidence="4">
    <location>
        <begin position="13"/>
        <end position="170"/>
    </location>
</feature>
<comment type="catalytic activity">
    <reaction evidence="3">
        <text>N-[(R)-4-phosphopantothenoyl]-L-cysteine + H(+) = (R)-4'-phosphopantetheine + CO2</text>
        <dbReference type="Rhea" id="RHEA:16793"/>
        <dbReference type="ChEBI" id="CHEBI:15378"/>
        <dbReference type="ChEBI" id="CHEBI:16526"/>
        <dbReference type="ChEBI" id="CHEBI:59458"/>
        <dbReference type="ChEBI" id="CHEBI:61723"/>
        <dbReference type="EC" id="4.1.1.36"/>
    </reaction>
</comment>
<dbReference type="GO" id="GO:0015941">
    <property type="term" value="P:pantothenate catabolic process"/>
    <property type="evidence" value="ECO:0007669"/>
    <property type="project" value="InterPro"/>
</dbReference>
<dbReference type="InterPro" id="IPR036551">
    <property type="entry name" value="Flavin_trans-like"/>
</dbReference>
<dbReference type="NCBIfam" id="TIGR00521">
    <property type="entry name" value="coaBC_dfp"/>
    <property type="match status" value="1"/>
</dbReference>
<evidence type="ECO:0000313" key="6">
    <source>
        <dbReference type="EMBL" id="WOF16323.1"/>
    </source>
</evidence>
<reference evidence="6 7" key="1">
    <citation type="submission" date="2019-09" db="EMBL/GenBank/DDBJ databases">
        <title>The complete genome of Methanoplanus sp. FWC-SCC4.</title>
        <authorList>
            <person name="Chen S.-C."/>
            <person name="Zhou Y.-Z."/>
            <person name="Lai M.-C."/>
        </authorList>
    </citation>
    <scope>NUCLEOTIDE SEQUENCE [LARGE SCALE GENOMIC DNA]</scope>
    <source>
        <strain evidence="6 7">FWC-SCC4</strain>
    </source>
</reference>
<comment type="pathway">
    <text evidence="3">Cofactor biosynthesis; coenzyme A biosynthesis.</text>
</comment>
<evidence type="ECO:0000259" key="5">
    <source>
        <dbReference type="Pfam" id="PF04127"/>
    </source>
</evidence>
<dbReference type="EMBL" id="CP043875">
    <property type="protein sequence ID" value="WOF16323.1"/>
    <property type="molecule type" value="Genomic_DNA"/>
</dbReference>
<dbReference type="InterPro" id="IPR007085">
    <property type="entry name" value="DNA/pantothenate-metab_flavo_C"/>
</dbReference>
<keyword evidence="3" id="KW-0479">Metal-binding</keyword>
<feature type="region of interest" description="Phosphopantothenoylcysteine decarboxylase" evidence="3">
    <location>
        <begin position="1"/>
        <end position="189"/>
    </location>
</feature>
<evidence type="ECO:0000256" key="3">
    <source>
        <dbReference type="HAMAP-Rule" id="MF_02225"/>
    </source>
</evidence>
<dbReference type="SUPFAM" id="SSF102645">
    <property type="entry name" value="CoaB-like"/>
    <property type="match status" value="1"/>
</dbReference>
<dbReference type="Pfam" id="PF02441">
    <property type="entry name" value="Flavoprotein"/>
    <property type="match status" value="1"/>
</dbReference>
<dbReference type="GO" id="GO:0046872">
    <property type="term" value="F:metal ion binding"/>
    <property type="evidence" value="ECO:0007669"/>
    <property type="project" value="UniProtKB-KW"/>
</dbReference>
<keyword evidence="2 3" id="KW-0456">Lyase</keyword>
<evidence type="ECO:0000256" key="2">
    <source>
        <dbReference type="ARBA" id="ARBA00023239"/>
    </source>
</evidence>
<keyword evidence="3" id="KW-0288">FMN</keyword>
<protein>
    <recommendedName>
        <fullName evidence="3">Coenzyme A biosynthesis bifunctional protein CoaBC</fullName>
    </recommendedName>
    <alternativeName>
        <fullName evidence="3">DNA/pantothenate metabolism flavoprotein</fullName>
    </alternativeName>
    <alternativeName>
        <fullName evidence="3">Phosphopantothenoylcysteine synthetase/decarboxylase</fullName>
        <shortName evidence="3">PPCS-PPCDC</shortName>
    </alternativeName>
    <domain>
        <recommendedName>
            <fullName evidence="3">Phosphopantothenoylcysteine decarboxylase</fullName>
            <shortName evidence="3">PPC decarboxylase</shortName>
            <shortName evidence="3">PPC-DC</shortName>
            <ecNumber evidence="3">4.1.1.36</ecNumber>
        </recommendedName>
        <alternativeName>
            <fullName evidence="3">CoaC</fullName>
        </alternativeName>
    </domain>
    <domain>
        <recommendedName>
            <fullName evidence="3">Phosphopantothenate--cysteine ligase</fullName>
            <ecNumber evidence="3">6.3.2.5</ecNumber>
        </recommendedName>
        <alternativeName>
            <fullName evidence="3">CoaB</fullName>
        </alternativeName>
        <alternativeName>
            <fullName evidence="3">Phosphopantothenoylcysteine synthetase</fullName>
            <shortName evidence="3">PPC synthetase</shortName>
            <shortName evidence="3">PPC-S</shortName>
        </alternativeName>
    </domain>
</protein>
<evidence type="ECO:0000259" key="4">
    <source>
        <dbReference type="Pfam" id="PF02441"/>
    </source>
</evidence>
<feature type="domain" description="DNA/pantothenate metabolism flavoprotein C-terminal" evidence="5">
    <location>
        <begin position="185"/>
        <end position="380"/>
    </location>
</feature>
<gene>
    <name evidence="3 6" type="primary">coaBC</name>
    <name evidence="6" type="ORF">F1737_06135</name>
</gene>
<dbReference type="GO" id="GO:0071513">
    <property type="term" value="C:phosphopantothenoylcysteine decarboxylase complex"/>
    <property type="evidence" value="ECO:0007669"/>
    <property type="project" value="TreeGrafter"/>
</dbReference>
<dbReference type="RefSeq" id="WP_317135735.1">
    <property type="nucleotide sequence ID" value="NZ_CP043875.1"/>
</dbReference>
<dbReference type="KEGG" id="mefw:F1737_06135"/>
<keyword evidence="3" id="KW-0511">Multifunctional enzyme</keyword>
<dbReference type="InterPro" id="IPR035929">
    <property type="entry name" value="CoaB-like_sf"/>
</dbReference>